<keyword evidence="9 14" id="KW-0653">Protein transport</keyword>
<comment type="similarity">
    <text evidence="3 14">Belongs to the COPE family.</text>
</comment>
<proteinExistence type="inferred from homology"/>
<dbReference type="OrthoDB" id="310217at2759"/>
<dbReference type="EMBL" id="CACRXK020000750">
    <property type="protein sequence ID" value="CAB3984521.1"/>
    <property type="molecule type" value="Genomic_DNA"/>
</dbReference>
<dbReference type="GO" id="GO:0005198">
    <property type="term" value="F:structural molecule activity"/>
    <property type="evidence" value="ECO:0007669"/>
    <property type="project" value="UniProtKB-UniRule"/>
</dbReference>
<evidence type="ECO:0000256" key="3">
    <source>
        <dbReference type="ARBA" id="ARBA00008827"/>
    </source>
</evidence>
<evidence type="ECO:0000256" key="6">
    <source>
        <dbReference type="ARBA" id="ARBA00022448"/>
    </source>
</evidence>
<keyword evidence="11 14" id="KW-0472">Membrane</keyword>
<dbReference type="GO" id="GO:0030126">
    <property type="term" value="C:COPI vesicle coat"/>
    <property type="evidence" value="ECO:0007669"/>
    <property type="project" value="TreeGrafter"/>
</dbReference>
<comment type="subunit">
    <text evidence="4">Oligomeric complex that consists of at least the alpha, beta, beta', gamma, delta, epsilon and zeta subunits.</text>
</comment>
<comment type="caution">
    <text evidence="15">The sequence shown here is derived from an EMBL/GenBank/DDBJ whole genome shotgun (WGS) entry which is preliminary data.</text>
</comment>
<evidence type="ECO:0000256" key="13">
    <source>
        <dbReference type="ARBA" id="ARBA00025582"/>
    </source>
</evidence>
<accession>A0A6S7GHL6</accession>
<evidence type="ECO:0000256" key="14">
    <source>
        <dbReference type="PIRNR" id="PIRNR016478"/>
    </source>
</evidence>
<keyword evidence="10 14" id="KW-0333">Golgi apparatus</keyword>
<dbReference type="Pfam" id="PF04733">
    <property type="entry name" value="Coatomer_E"/>
    <property type="match status" value="1"/>
</dbReference>
<reference evidence="15" key="1">
    <citation type="submission" date="2020-04" db="EMBL/GenBank/DDBJ databases">
        <authorList>
            <person name="Alioto T."/>
            <person name="Alioto T."/>
            <person name="Gomez Garrido J."/>
        </authorList>
    </citation>
    <scope>NUCLEOTIDE SEQUENCE</scope>
    <source>
        <strain evidence="15">A484AB</strain>
    </source>
</reference>
<keyword evidence="8 14" id="KW-0931">ER-Golgi transport</keyword>
<keyword evidence="6 14" id="KW-0813">Transport</keyword>
<evidence type="ECO:0000313" key="16">
    <source>
        <dbReference type="Proteomes" id="UP001152795"/>
    </source>
</evidence>
<dbReference type="InterPro" id="IPR011990">
    <property type="entry name" value="TPR-like_helical_dom_sf"/>
</dbReference>
<evidence type="ECO:0000256" key="12">
    <source>
        <dbReference type="ARBA" id="ARBA00023329"/>
    </source>
</evidence>
<keyword evidence="7 14" id="KW-0963">Cytoplasm</keyword>
<comment type="function">
    <text evidence="13 14">The coatomer is a cytosolic protein complex that binds to dilysine motifs and reversibly associates with Golgi non-clathrin-coated vesicles, which further mediate biosynthetic protein transport from the ER, via the Golgi up to the trans Golgi network. The coatomer complex is required for budding from Golgi membranes, and is essential for the retrograde Golgi-to-ER transport of dilysine-tagged proteins.</text>
</comment>
<dbReference type="GO" id="GO:0015031">
    <property type="term" value="P:protein transport"/>
    <property type="evidence" value="ECO:0007669"/>
    <property type="project" value="UniProtKB-UniRule"/>
</dbReference>
<evidence type="ECO:0000256" key="11">
    <source>
        <dbReference type="ARBA" id="ARBA00023136"/>
    </source>
</evidence>
<dbReference type="PIRSF" id="PIRSF016478">
    <property type="entry name" value="Coatomer_esu"/>
    <property type="match status" value="1"/>
</dbReference>
<evidence type="ECO:0000256" key="2">
    <source>
        <dbReference type="ARBA" id="ARBA00004347"/>
    </source>
</evidence>
<dbReference type="Gene3D" id="1.25.40.10">
    <property type="entry name" value="Tetratricopeptide repeat domain"/>
    <property type="match status" value="1"/>
</dbReference>
<evidence type="ECO:0000256" key="8">
    <source>
        <dbReference type="ARBA" id="ARBA00022892"/>
    </source>
</evidence>
<gene>
    <name evidence="15" type="ORF">PACLA_8A080928</name>
</gene>
<evidence type="ECO:0000313" key="15">
    <source>
        <dbReference type="EMBL" id="CAB3984521.1"/>
    </source>
</evidence>
<evidence type="ECO:0000256" key="5">
    <source>
        <dbReference type="ARBA" id="ARBA00015828"/>
    </source>
</evidence>
<protein>
    <recommendedName>
        <fullName evidence="5 14">Coatomer subunit epsilon</fullName>
    </recommendedName>
</protein>
<dbReference type="GO" id="GO:0006891">
    <property type="term" value="P:intra-Golgi vesicle-mediated transport"/>
    <property type="evidence" value="ECO:0007669"/>
    <property type="project" value="TreeGrafter"/>
</dbReference>
<dbReference type="Proteomes" id="UP001152795">
    <property type="component" value="Unassembled WGS sequence"/>
</dbReference>
<keyword evidence="12 14" id="KW-0968">Cytoplasmic vesicle</keyword>
<keyword evidence="16" id="KW-1185">Reference proteome</keyword>
<evidence type="ECO:0000256" key="1">
    <source>
        <dbReference type="ARBA" id="ARBA00004255"/>
    </source>
</evidence>
<sequence>MAANNDVDELFDIRNSFYLGNYQRCINEVQKTQPSSQDLKIERDAFMFRAYCAQGKYGVVLDEINKSSPKELQPIRTLAEYLQNPARRETIINTVDQKLKSGDVDDYYLLIAAIIYSHEQNYESALRCLHASEALESAALTIQINLSMDRVDLAKKELKRMQEIDEDASLTQLTQAWFNITVGGDKIQDAYYIFQEMADKYGSSVLLLNGQAVCYLQMAKYEEAESVLQEALDKDNSNPETLLNLAFLSQHLGKSPEVSNRYISQLKSSHPDHVFTRQYNSKEKEFDRLAAQYEPAVQA</sequence>
<dbReference type="GO" id="GO:0006888">
    <property type="term" value="P:endoplasmic reticulum to Golgi vesicle-mediated transport"/>
    <property type="evidence" value="ECO:0007669"/>
    <property type="project" value="TreeGrafter"/>
</dbReference>
<evidence type="ECO:0000256" key="7">
    <source>
        <dbReference type="ARBA" id="ARBA00022490"/>
    </source>
</evidence>
<comment type="subcellular location">
    <subcellularLocation>
        <location evidence="2">Cytoplasmic vesicle</location>
        <location evidence="2">COPI-coated vesicle membrane</location>
        <topology evidence="2">Peripheral membrane protein</topology>
        <orientation evidence="2">Cytoplasmic side</orientation>
    </subcellularLocation>
    <subcellularLocation>
        <location evidence="1">Golgi apparatus membrane</location>
        <topology evidence="1">Peripheral membrane protein</topology>
        <orientation evidence="1">Cytoplasmic side</orientation>
    </subcellularLocation>
</comment>
<dbReference type="InterPro" id="IPR006822">
    <property type="entry name" value="Coatomer_esu"/>
</dbReference>
<dbReference type="FunFam" id="1.25.40.10:FF:000140">
    <property type="entry name" value="Coatomer subunit epsilon"/>
    <property type="match status" value="1"/>
</dbReference>
<evidence type="ECO:0000256" key="9">
    <source>
        <dbReference type="ARBA" id="ARBA00022927"/>
    </source>
</evidence>
<dbReference type="GO" id="GO:0000139">
    <property type="term" value="C:Golgi membrane"/>
    <property type="evidence" value="ECO:0007669"/>
    <property type="project" value="UniProtKB-SubCell"/>
</dbReference>
<dbReference type="AlphaFoldDB" id="A0A6S7GHL6"/>
<dbReference type="SUPFAM" id="SSF48452">
    <property type="entry name" value="TPR-like"/>
    <property type="match status" value="1"/>
</dbReference>
<evidence type="ECO:0000256" key="4">
    <source>
        <dbReference type="ARBA" id="ARBA00011775"/>
    </source>
</evidence>
<organism evidence="15 16">
    <name type="scientific">Paramuricea clavata</name>
    <name type="common">Red gorgonian</name>
    <name type="synonym">Violescent sea-whip</name>
    <dbReference type="NCBI Taxonomy" id="317549"/>
    <lineage>
        <taxon>Eukaryota</taxon>
        <taxon>Metazoa</taxon>
        <taxon>Cnidaria</taxon>
        <taxon>Anthozoa</taxon>
        <taxon>Octocorallia</taxon>
        <taxon>Malacalcyonacea</taxon>
        <taxon>Plexauridae</taxon>
        <taxon>Paramuricea</taxon>
    </lineage>
</organism>
<dbReference type="PANTHER" id="PTHR10805:SF0">
    <property type="entry name" value="COATOMER SUBUNIT EPSILON"/>
    <property type="match status" value="1"/>
</dbReference>
<name>A0A6S7GHL6_PARCT</name>
<evidence type="ECO:0000256" key="10">
    <source>
        <dbReference type="ARBA" id="ARBA00023034"/>
    </source>
</evidence>
<dbReference type="GO" id="GO:0006890">
    <property type="term" value="P:retrograde vesicle-mediated transport, Golgi to endoplasmic reticulum"/>
    <property type="evidence" value="ECO:0007669"/>
    <property type="project" value="UniProtKB-UniRule"/>
</dbReference>
<dbReference type="PANTHER" id="PTHR10805">
    <property type="entry name" value="COATOMER SUBUNIT EPSILON"/>
    <property type="match status" value="1"/>
</dbReference>